<dbReference type="Proteomes" id="UP001596303">
    <property type="component" value="Unassembled WGS sequence"/>
</dbReference>
<evidence type="ECO:0008006" key="4">
    <source>
        <dbReference type="Google" id="ProtNLM"/>
    </source>
</evidence>
<accession>A0ABW1S828</accession>
<comment type="caution">
    <text evidence="2">The sequence shown here is derived from an EMBL/GenBank/DDBJ whole genome shotgun (WGS) entry which is preliminary data.</text>
</comment>
<dbReference type="RefSeq" id="WP_377377314.1">
    <property type="nucleotide sequence ID" value="NZ_JBHSSW010000008.1"/>
</dbReference>
<feature type="region of interest" description="Disordered" evidence="1">
    <location>
        <begin position="73"/>
        <end position="97"/>
    </location>
</feature>
<evidence type="ECO:0000256" key="1">
    <source>
        <dbReference type="SAM" id="MobiDB-lite"/>
    </source>
</evidence>
<protein>
    <recommendedName>
        <fullName evidence="4">Toprim domain-containing protein</fullName>
    </recommendedName>
</protein>
<gene>
    <name evidence="2" type="ORF">ACFQDM_07110</name>
</gene>
<sequence length="310" mass="34329">MTLYEAMSAACDAVGICVPQRTAPGVWSQSPVIGKKASNRSGRVLIFDDQRGGIAKNYATGIEERFSITGDSQRVLSDRERSEITRQRRERAERAEREQNAVAQICADIVRECRPETHPYLERKGFPDEVALVHDDPRKHFPANRFGERLMKSMMEFDAPLLVVPGRIGKTITTVQFIRDDGEKKNILRGKMDGACHRIATGRETWVAEGFATGLTIRAALGRLGRSATVLCGFSASNVEKVAKNHPYSIIAADNDNPVAQFDGQGTGEFYARRSGHVWTMPPNVEQDFNDFQSDEGLRAVALHLKGVAP</sequence>
<name>A0ABW1S828_9PROT</name>
<evidence type="ECO:0000313" key="2">
    <source>
        <dbReference type="EMBL" id="MFC6197840.1"/>
    </source>
</evidence>
<organism evidence="2 3">
    <name type="scientific">Ponticaulis profundi</name>
    <dbReference type="NCBI Taxonomy" id="2665222"/>
    <lineage>
        <taxon>Bacteria</taxon>
        <taxon>Pseudomonadati</taxon>
        <taxon>Pseudomonadota</taxon>
        <taxon>Alphaproteobacteria</taxon>
        <taxon>Hyphomonadales</taxon>
        <taxon>Hyphomonadaceae</taxon>
        <taxon>Ponticaulis</taxon>
    </lineage>
</organism>
<reference evidence="3" key="1">
    <citation type="journal article" date="2019" name="Int. J. Syst. Evol. Microbiol.">
        <title>The Global Catalogue of Microorganisms (GCM) 10K type strain sequencing project: providing services to taxonomists for standard genome sequencing and annotation.</title>
        <authorList>
            <consortium name="The Broad Institute Genomics Platform"/>
            <consortium name="The Broad Institute Genome Sequencing Center for Infectious Disease"/>
            <person name="Wu L."/>
            <person name="Ma J."/>
        </authorList>
    </citation>
    <scope>NUCLEOTIDE SEQUENCE [LARGE SCALE GENOMIC DNA]</scope>
    <source>
        <strain evidence="3">CGMCC-1.15741</strain>
    </source>
</reference>
<feature type="compositionally biased region" description="Basic and acidic residues" evidence="1">
    <location>
        <begin position="76"/>
        <end position="97"/>
    </location>
</feature>
<keyword evidence="3" id="KW-1185">Reference proteome</keyword>
<proteinExistence type="predicted"/>
<dbReference type="EMBL" id="JBHSSW010000008">
    <property type="protein sequence ID" value="MFC6197840.1"/>
    <property type="molecule type" value="Genomic_DNA"/>
</dbReference>
<evidence type="ECO:0000313" key="3">
    <source>
        <dbReference type="Proteomes" id="UP001596303"/>
    </source>
</evidence>